<proteinExistence type="predicted"/>
<accession>A0A8E7EID7</accession>
<dbReference type="GO" id="GO:0032259">
    <property type="term" value="P:methylation"/>
    <property type="evidence" value="ECO:0007669"/>
    <property type="project" value="UniProtKB-KW"/>
</dbReference>
<dbReference type="PANTHER" id="PTHR43861:SF1">
    <property type="entry name" value="TRANS-ACONITATE 2-METHYLTRANSFERASE"/>
    <property type="match status" value="1"/>
</dbReference>
<dbReference type="KEGG" id="mrtj:KHC33_08575"/>
<dbReference type="Gene3D" id="3.40.50.150">
    <property type="entry name" value="Vaccinia Virus protein VP39"/>
    <property type="match status" value="1"/>
</dbReference>
<dbReference type="CDD" id="cd02440">
    <property type="entry name" value="AdoMet_MTases"/>
    <property type="match status" value="1"/>
</dbReference>
<keyword evidence="3" id="KW-1185">Reference proteome</keyword>
<dbReference type="PANTHER" id="PTHR43861">
    <property type="entry name" value="TRANS-ACONITATE 2-METHYLTRANSFERASE-RELATED"/>
    <property type="match status" value="1"/>
</dbReference>
<dbReference type="Proteomes" id="UP000680656">
    <property type="component" value="Chromosome"/>
</dbReference>
<dbReference type="EMBL" id="CP075546">
    <property type="protein sequence ID" value="QVV87436.1"/>
    <property type="molecule type" value="Genomic_DNA"/>
</dbReference>
<dbReference type="AlphaFoldDB" id="A0A8E7EID7"/>
<dbReference type="InterPro" id="IPR029063">
    <property type="entry name" value="SAM-dependent_MTases_sf"/>
</dbReference>
<feature type="domain" description="Methyltransferase type 11" evidence="1">
    <location>
        <begin position="53"/>
        <end position="149"/>
    </location>
</feature>
<dbReference type="RefSeq" id="WP_214418257.1">
    <property type="nucleotide sequence ID" value="NZ_CP075546.1"/>
</dbReference>
<dbReference type="Pfam" id="PF08241">
    <property type="entry name" value="Methyltransf_11"/>
    <property type="match status" value="1"/>
</dbReference>
<gene>
    <name evidence="2" type="ORF">KHC33_08575</name>
</gene>
<dbReference type="SUPFAM" id="SSF53335">
    <property type="entry name" value="S-adenosyl-L-methionine-dependent methyltransferases"/>
    <property type="match status" value="1"/>
</dbReference>
<dbReference type="GO" id="GO:0008757">
    <property type="term" value="F:S-adenosylmethionine-dependent methyltransferase activity"/>
    <property type="evidence" value="ECO:0007669"/>
    <property type="project" value="InterPro"/>
</dbReference>
<evidence type="ECO:0000259" key="1">
    <source>
        <dbReference type="Pfam" id="PF08241"/>
    </source>
</evidence>
<reference evidence="2 3" key="1">
    <citation type="submission" date="2021-05" db="EMBL/GenBank/DDBJ databases">
        <title>A novel Methanospirillum isolate from a pyrite-forming mixed culture.</title>
        <authorList>
            <person name="Bunk B."/>
            <person name="Sproer C."/>
            <person name="Spring S."/>
            <person name="Pester M."/>
        </authorList>
    </citation>
    <scope>NUCLEOTIDE SEQUENCE [LARGE SCALE GENOMIC DNA]</scope>
    <source>
        <strain evidence="2 3">J.3.6.1-F.2.7.3</strain>
    </source>
</reference>
<dbReference type="GeneID" id="65097233"/>
<organism evidence="2 3">
    <name type="scientific">Methanospirillum purgamenti</name>
    <dbReference type="NCBI Taxonomy" id="2834276"/>
    <lineage>
        <taxon>Archaea</taxon>
        <taxon>Methanobacteriati</taxon>
        <taxon>Methanobacteriota</taxon>
        <taxon>Stenosarchaea group</taxon>
        <taxon>Methanomicrobia</taxon>
        <taxon>Methanomicrobiales</taxon>
        <taxon>Methanospirillaceae</taxon>
        <taxon>Methanospirillum</taxon>
    </lineage>
</organism>
<dbReference type="InterPro" id="IPR013216">
    <property type="entry name" value="Methyltransf_11"/>
</dbReference>
<keyword evidence="2" id="KW-0808">Transferase</keyword>
<keyword evidence="2" id="KW-0489">Methyltransferase</keyword>
<name>A0A8E7EID7_9EURY</name>
<sequence length="267" mass="29940">MTFLATGFQQVDHSKDQKKLVRCLSNIRNHPFFRSVKEESFQLLQISPGDIILEIGCGPLDDVHILAEQCCPGGLVIGSDISSSLVTLAKKATHTPNLSFIRMDGQYSAVREGVCDAVREDRVLQHVKNPEQVIDEMYRILKPGGRCVLFEPDWENFIIDGIDETVTRSIHNFWSDQFACGHVGRKIRRFCLNAGFINVQVYPRTMIMHAFKEAEAIFTVSENAIRAASAGQVSQKAAEEFIAYLRTMDQKGLFFGSFTGYLVSGNK</sequence>
<evidence type="ECO:0000313" key="3">
    <source>
        <dbReference type="Proteomes" id="UP000680656"/>
    </source>
</evidence>
<evidence type="ECO:0000313" key="2">
    <source>
        <dbReference type="EMBL" id="QVV87436.1"/>
    </source>
</evidence>
<protein>
    <submittedName>
        <fullName evidence="2">Class I SAM-dependent methyltransferase</fullName>
    </submittedName>
</protein>